<sequence length="139" mass="15889">MEDHSFWAAFKDAARKYFQKKSVDLQGRIEVREQENRVQEWQWSLENQLVPALQATFAARRGEAGGQSPGFVVGGNGLQTAWLRVHLAGTQLNWTIVESTLRKAGDSLGYRIQPMRPRASDPGLPRNIRVYQLDFRPHQ</sequence>
<reference evidence="1 2" key="1">
    <citation type="submission" date="2019-08" db="EMBL/GenBank/DDBJ databases">
        <title>In-depth cultivation of the pig gut microbiome towards novel bacterial diversity and tailored functional studies.</title>
        <authorList>
            <person name="Wylensek D."/>
            <person name="Hitch T.C.A."/>
            <person name="Clavel T."/>
        </authorList>
    </citation>
    <scope>NUCLEOTIDE SEQUENCE [LARGE SCALE GENOMIC DNA]</scope>
    <source>
        <strain evidence="1 2">WB03_NA08</strain>
    </source>
</reference>
<name>A0A6N7VR03_9ACTO</name>
<dbReference type="EMBL" id="VULO01000005">
    <property type="protein sequence ID" value="MSS84179.1"/>
    <property type="molecule type" value="Genomic_DNA"/>
</dbReference>
<gene>
    <name evidence="1" type="ORF">FYJ24_05235</name>
</gene>
<protein>
    <submittedName>
        <fullName evidence="1">Uncharacterized protein</fullName>
    </submittedName>
</protein>
<comment type="caution">
    <text evidence="1">The sequence shown here is derived from an EMBL/GenBank/DDBJ whole genome shotgun (WGS) entry which is preliminary data.</text>
</comment>
<dbReference type="Proteomes" id="UP000470875">
    <property type="component" value="Unassembled WGS sequence"/>
</dbReference>
<proteinExistence type="predicted"/>
<dbReference type="AlphaFoldDB" id="A0A6N7VR03"/>
<keyword evidence="2" id="KW-1185">Reference proteome</keyword>
<accession>A0A6N7VR03</accession>
<organism evidence="1 2">
    <name type="scientific">Scrofimicrobium canadense</name>
    <dbReference type="NCBI Taxonomy" id="2652290"/>
    <lineage>
        <taxon>Bacteria</taxon>
        <taxon>Bacillati</taxon>
        <taxon>Actinomycetota</taxon>
        <taxon>Actinomycetes</taxon>
        <taxon>Actinomycetales</taxon>
        <taxon>Actinomycetaceae</taxon>
        <taxon>Scrofimicrobium</taxon>
    </lineage>
</organism>
<evidence type="ECO:0000313" key="2">
    <source>
        <dbReference type="Proteomes" id="UP000470875"/>
    </source>
</evidence>
<dbReference type="RefSeq" id="WP_154544290.1">
    <property type="nucleotide sequence ID" value="NZ_VULO01000005.1"/>
</dbReference>
<evidence type="ECO:0000313" key="1">
    <source>
        <dbReference type="EMBL" id="MSS84179.1"/>
    </source>
</evidence>